<evidence type="ECO:0000313" key="7">
    <source>
        <dbReference type="Proteomes" id="UP000178121"/>
    </source>
</evidence>
<dbReference type="InterPro" id="IPR001684">
    <property type="entry name" value="Ribosomal_bL27"/>
</dbReference>
<dbReference type="Pfam" id="PF01016">
    <property type="entry name" value="Ribosomal_L27"/>
    <property type="match status" value="1"/>
</dbReference>
<dbReference type="AlphaFoldDB" id="A0A1G2M8P4"/>
<dbReference type="GO" id="GO:0003735">
    <property type="term" value="F:structural constituent of ribosome"/>
    <property type="evidence" value="ECO:0007669"/>
    <property type="project" value="InterPro"/>
</dbReference>
<proteinExistence type="inferred from homology"/>
<dbReference type="EMBL" id="MHRI01000032">
    <property type="protein sequence ID" value="OHA20260.1"/>
    <property type="molecule type" value="Genomic_DNA"/>
</dbReference>
<dbReference type="PANTHER" id="PTHR15893:SF0">
    <property type="entry name" value="LARGE RIBOSOMAL SUBUNIT PROTEIN BL27M"/>
    <property type="match status" value="1"/>
</dbReference>
<evidence type="ECO:0000256" key="1">
    <source>
        <dbReference type="ARBA" id="ARBA00010797"/>
    </source>
</evidence>
<evidence type="ECO:0000256" key="5">
    <source>
        <dbReference type="ARBA" id="ARBA00035477"/>
    </source>
</evidence>
<dbReference type="GO" id="GO:0006412">
    <property type="term" value="P:translation"/>
    <property type="evidence" value="ECO:0007669"/>
    <property type="project" value="InterPro"/>
</dbReference>
<dbReference type="PROSITE" id="PS00831">
    <property type="entry name" value="RIBOSOMAL_L27"/>
    <property type="match status" value="1"/>
</dbReference>
<dbReference type="SUPFAM" id="SSF110324">
    <property type="entry name" value="Ribosomal L27 protein-like"/>
    <property type="match status" value="1"/>
</dbReference>
<dbReference type="GO" id="GO:0005840">
    <property type="term" value="C:ribosome"/>
    <property type="evidence" value="ECO:0007669"/>
    <property type="project" value="UniProtKB-KW"/>
</dbReference>
<accession>A0A1G2M8P4</accession>
<dbReference type="Gene3D" id="2.40.50.100">
    <property type="match status" value="1"/>
</dbReference>
<dbReference type="GO" id="GO:1990904">
    <property type="term" value="C:ribonucleoprotein complex"/>
    <property type="evidence" value="ECO:0007669"/>
    <property type="project" value="UniProtKB-KW"/>
</dbReference>
<keyword evidence="3" id="KW-0687">Ribonucleoprotein</keyword>
<reference evidence="6 7" key="1">
    <citation type="journal article" date="2016" name="Nat. Commun.">
        <title>Thousands of microbial genomes shed light on interconnected biogeochemical processes in an aquifer system.</title>
        <authorList>
            <person name="Anantharaman K."/>
            <person name="Brown C.T."/>
            <person name="Hug L.A."/>
            <person name="Sharon I."/>
            <person name="Castelle C.J."/>
            <person name="Probst A.J."/>
            <person name="Thomas B.C."/>
            <person name="Singh A."/>
            <person name="Wilkins M.J."/>
            <person name="Karaoz U."/>
            <person name="Brodie E.L."/>
            <person name="Williams K.H."/>
            <person name="Hubbard S.S."/>
            <person name="Banfield J.F."/>
        </authorList>
    </citation>
    <scope>NUCLEOTIDE SEQUENCE [LARGE SCALE GENOMIC DNA]</scope>
</reference>
<evidence type="ECO:0000313" key="6">
    <source>
        <dbReference type="EMBL" id="OHA20260.1"/>
    </source>
</evidence>
<dbReference type="Proteomes" id="UP000178121">
    <property type="component" value="Unassembled WGS sequence"/>
</dbReference>
<keyword evidence="2 6" id="KW-0689">Ribosomal protein</keyword>
<evidence type="ECO:0000256" key="2">
    <source>
        <dbReference type="ARBA" id="ARBA00022980"/>
    </source>
</evidence>
<protein>
    <recommendedName>
        <fullName evidence="4">Large ribosomal subunit protein bL27</fullName>
    </recommendedName>
    <alternativeName>
        <fullName evidence="5">50S ribosomal protein L27</fullName>
    </alternativeName>
</protein>
<dbReference type="PRINTS" id="PR00063">
    <property type="entry name" value="RIBOSOMALL27"/>
</dbReference>
<comment type="similarity">
    <text evidence="1">Belongs to the bacterial ribosomal protein bL27 family.</text>
</comment>
<gene>
    <name evidence="6" type="ORF">A2849_02995</name>
</gene>
<evidence type="ECO:0000256" key="3">
    <source>
        <dbReference type="ARBA" id="ARBA00023274"/>
    </source>
</evidence>
<dbReference type="PANTHER" id="PTHR15893">
    <property type="entry name" value="RIBOSOMAL PROTEIN L27"/>
    <property type="match status" value="1"/>
</dbReference>
<name>A0A1G2M8P4_9BACT</name>
<sequence length="90" mass="9680">MAHKKAGGTAKNLTSSNPQYLGVKLYAGEKAGVGSVIVRQRGTVFLPGKNVSVGKDHTLFANKSGVVSFKNKRKVKYDGRMTVRKEVSVT</sequence>
<dbReference type="InterPro" id="IPR018261">
    <property type="entry name" value="Ribosomal_bL27_CS"/>
</dbReference>
<organism evidence="6 7">
    <name type="scientific">Candidatus Taylorbacteria bacterium RIFCSPHIGHO2_01_FULL_51_15</name>
    <dbReference type="NCBI Taxonomy" id="1802304"/>
    <lineage>
        <taxon>Bacteria</taxon>
        <taxon>Candidatus Tayloriibacteriota</taxon>
    </lineage>
</organism>
<evidence type="ECO:0000256" key="4">
    <source>
        <dbReference type="ARBA" id="ARBA00035175"/>
    </source>
</evidence>
<comment type="caution">
    <text evidence="6">The sequence shown here is derived from an EMBL/GenBank/DDBJ whole genome shotgun (WGS) entry which is preliminary data.</text>
</comment>